<sequence>MFKLPDLSKAQRTLVMYCWSPGAIPLVPQGIVAAGFVANGRLRHPWFLATYMEPGLRRPVATGMIILRPARSCIR</sequence>
<name>A0ABV5IIU3_9ACTN</name>
<gene>
    <name evidence="1" type="ORF">ACFFV7_24895</name>
</gene>
<dbReference type="EMBL" id="JBHMEI010000017">
    <property type="protein sequence ID" value="MFB9204456.1"/>
    <property type="molecule type" value="Genomic_DNA"/>
</dbReference>
<keyword evidence="2" id="KW-1185">Reference proteome</keyword>
<organism evidence="1 2">
    <name type="scientific">Nonomuraea spiralis</name>
    <dbReference type="NCBI Taxonomy" id="46182"/>
    <lineage>
        <taxon>Bacteria</taxon>
        <taxon>Bacillati</taxon>
        <taxon>Actinomycetota</taxon>
        <taxon>Actinomycetes</taxon>
        <taxon>Streptosporangiales</taxon>
        <taxon>Streptosporangiaceae</taxon>
        <taxon>Nonomuraea</taxon>
    </lineage>
</organism>
<evidence type="ECO:0000313" key="2">
    <source>
        <dbReference type="Proteomes" id="UP001589647"/>
    </source>
</evidence>
<reference evidence="1 2" key="1">
    <citation type="submission" date="2024-09" db="EMBL/GenBank/DDBJ databases">
        <authorList>
            <person name="Sun Q."/>
            <person name="Mori K."/>
        </authorList>
    </citation>
    <scope>NUCLEOTIDE SEQUENCE [LARGE SCALE GENOMIC DNA]</scope>
    <source>
        <strain evidence="1 2">CCM 3426</strain>
    </source>
</reference>
<protein>
    <submittedName>
        <fullName evidence="1">Uncharacterized protein</fullName>
    </submittedName>
</protein>
<comment type="caution">
    <text evidence="1">The sequence shown here is derived from an EMBL/GenBank/DDBJ whole genome shotgun (WGS) entry which is preliminary data.</text>
</comment>
<accession>A0ABV5IIU3</accession>
<evidence type="ECO:0000313" key="1">
    <source>
        <dbReference type="EMBL" id="MFB9204456.1"/>
    </source>
</evidence>
<dbReference type="Proteomes" id="UP001589647">
    <property type="component" value="Unassembled WGS sequence"/>
</dbReference>
<proteinExistence type="predicted"/>